<organism evidence="4 5">
    <name type="scientific">Lactococcus muris</name>
    <dbReference type="NCBI Taxonomy" id="2941330"/>
    <lineage>
        <taxon>Bacteria</taxon>
        <taxon>Bacillati</taxon>
        <taxon>Bacillota</taxon>
        <taxon>Bacilli</taxon>
        <taxon>Lactobacillales</taxon>
        <taxon>Streptococcaceae</taxon>
        <taxon>Lactococcus</taxon>
    </lineage>
</organism>
<name>A0ABV4D6V2_9LACT</name>
<reference evidence="4 5" key="1">
    <citation type="submission" date="2024-03" db="EMBL/GenBank/DDBJ databases">
        <title>Mouse gut bacterial collection (mGBC) of GemPharmatech.</title>
        <authorList>
            <person name="He Y."/>
            <person name="Dong L."/>
            <person name="Wu D."/>
            <person name="Gao X."/>
            <person name="Lin Z."/>
        </authorList>
    </citation>
    <scope>NUCLEOTIDE SEQUENCE [LARGE SCALE GENOMIC DNA]</scope>
    <source>
        <strain evidence="4 5">20-218</strain>
    </source>
</reference>
<accession>A0ABV4D6V2</accession>
<evidence type="ECO:0000313" key="5">
    <source>
        <dbReference type="Proteomes" id="UP001565242"/>
    </source>
</evidence>
<proteinExistence type="predicted"/>
<feature type="compositionally biased region" description="Pro residues" evidence="1">
    <location>
        <begin position="72"/>
        <end position="81"/>
    </location>
</feature>
<feature type="region of interest" description="Disordered" evidence="1">
    <location>
        <begin position="45"/>
        <end position="86"/>
    </location>
</feature>
<evidence type="ECO:0000259" key="3">
    <source>
        <dbReference type="Pfam" id="PF13731"/>
    </source>
</evidence>
<dbReference type="RefSeq" id="WP_369917855.1">
    <property type="nucleotide sequence ID" value="NZ_JBCLSQ010000006.1"/>
</dbReference>
<sequence length="261" mass="27477">MKKQVKLMSSSVLALIAVGILAPSVGEVAEAAEVATYPGWGAVGFTEGSDITDPVDPEDPEQPIDPEEPEEPGPPTGPATPGPLSIDFASNFHFGTTNPISATDRTLYARLQPTSSGNRPNYVQVTDNRGSLEGWTLQVSATEFTVASNAPQHANAVLAGAELSWYNGTIMSSSPKPANGHTEEHTLSFAPGASQNVLWAEKDHGTGTSLLRFGTTDLGTDEEDPEHASTSIRLMVPGGAARQALYTSTITWSLQNVPPQP</sequence>
<evidence type="ECO:0000256" key="2">
    <source>
        <dbReference type="SAM" id="SignalP"/>
    </source>
</evidence>
<feature type="domain" description="WxL" evidence="3">
    <location>
        <begin position="33"/>
        <end position="258"/>
    </location>
</feature>
<dbReference type="InterPro" id="IPR027994">
    <property type="entry name" value="WxL_dom"/>
</dbReference>
<gene>
    <name evidence="4" type="ORF">AALM99_03330</name>
</gene>
<comment type="caution">
    <text evidence="4">The sequence shown here is derived from an EMBL/GenBank/DDBJ whole genome shotgun (WGS) entry which is preliminary data.</text>
</comment>
<protein>
    <submittedName>
        <fullName evidence="4">WxL domain-containing protein</fullName>
    </submittedName>
</protein>
<evidence type="ECO:0000313" key="4">
    <source>
        <dbReference type="EMBL" id="MEY8537481.1"/>
    </source>
</evidence>
<dbReference type="Pfam" id="PF13731">
    <property type="entry name" value="WxL"/>
    <property type="match status" value="1"/>
</dbReference>
<evidence type="ECO:0000256" key="1">
    <source>
        <dbReference type="SAM" id="MobiDB-lite"/>
    </source>
</evidence>
<dbReference type="EMBL" id="JBCLSQ010000006">
    <property type="protein sequence ID" value="MEY8537481.1"/>
    <property type="molecule type" value="Genomic_DNA"/>
</dbReference>
<keyword evidence="5" id="KW-1185">Reference proteome</keyword>
<keyword evidence="2" id="KW-0732">Signal</keyword>
<feature type="compositionally biased region" description="Acidic residues" evidence="1">
    <location>
        <begin position="53"/>
        <end position="71"/>
    </location>
</feature>
<feature type="chain" id="PRO_5046239934" evidence="2">
    <location>
        <begin position="23"/>
        <end position="261"/>
    </location>
</feature>
<dbReference type="Proteomes" id="UP001565242">
    <property type="component" value="Unassembled WGS sequence"/>
</dbReference>
<feature type="signal peptide" evidence="2">
    <location>
        <begin position="1"/>
        <end position="22"/>
    </location>
</feature>